<reference evidence="1 2" key="1">
    <citation type="submission" date="2018-11" db="EMBL/GenBank/DDBJ databases">
        <authorList>
            <consortium name="Pathogen Informatics"/>
        </authorList>
    </citation>
    <scope>NUCLEOTIDE SEQUENCE [LARGE SCALE GENOMIC DNA]</scope>
    <source>
        <strain evidence="1 2">Zambia</strain>
    </source>
</reference>
<accession>A0A3P8CUL7</accession>
<name>A0A3P8CUL7_9TREM</name>
<sequence>MKLPLKQCSILYYRIYPKDALKDLLIFSIHLND</sequence>
<keyword evidence="2" id="KW-1185">Reference proteome</keyword>
<organism evidence="1 2">
    <name type="scientific">Schistosoma margrebowiei</name>
    <dbReference type="NCBI Taxonomy" id="48269"/>
    <lineage>
        <taxon>Eukaryota</taxon>
        <taxon>Metazoa</taxon>
        <taxon>Spiralia</taxon>
        <taxon>Lophotrochozoa</taxon>
        <taxon>Platyhelminthes</taxon>
        <taxon>Trematoda</taxon>
        <taxon>Digenea</taxon>
        <taxon>Strigeidida</taxon>
        <taxon>Schistosomatoidea</taxon>
        <taxon>Schistosomatidae</taxon>
        <taxon>Schistosoma</taxon>
    </lineage>
</organism>
<gene>
    <name evidence="1" type="ORF">SMRZ_LOCUS20173</name>
</gene>
<dbReference type="AlphaFoldDB" id="A0A3P8CUL7"/>
<evidence type="ECO:0000313" key="1">
    <source>
        <dbReference type="EMBL" id="VDP34540.1"/>
    </source>
</evidence>
<protein>
    <submittedName>
        <fullName evidence="1">Uncharacterized protein</fullName>
    </submittedName>
</protein>
<proteinExistence type="predicted"/>
<dbReference type="EMBL" id="UZAI01018206">
    <property type="protein sequence ID" value="VDP34540.1"/>
    <property type="molecule type" value="Genomic_DNA"/>
</dbReference>
<evidence type="ECO:0000313" key="2">
    <source>
        <dbReference type="Proteomes" id="UP000277204"/>
    </source>
</evidence>
<dbReference type="Proteomes" id="UP000277204">
    <property type="component" value="Unassembled WGS sequence"/>
</dbReference>